<keyword evidence="2" id="KW-1185">Reference proteome</keyword>
<evidence type="ECO:0000313" key="2">
    <source>
        <dbReference type="Proteomes" id="UP000015445"/>
    </source>
</evidence>
<protein>
    <submittedName>
        <fullName evidence="1">Uncharacterized protein</fullName>
    </submittedName>
</protein>
<proteinExistence type="predicted"/>
<sequence>MSFLFITKTKLKSQTSKIKMIQEYSQGMECWSKNSLFLVEC</sequence>
<name>T0H9D5_9LEPT</name>
<gene>
    <name evidence="1" type="ORF">LEP1GSC193_0681</name>
</gene>
<accession>T0H9D5</accession>
<dbReference type="Proteomes" id="UP000015445">
    <property type="component" value="Unassembled WGS sequence"/>
</dbReference>
<comment type="caution">
    <text evidence="1">The sequence shown here is derived from an EMBL/GenBank/DDBJ whole genome shotgun (WGS) entry which is preliminary data.</text>
</comment>
<evidence type="ECO:0000313" key="1">
    <source>
        <dbReference type="EMBL" id="EQA82164.1"/>
    </source>
</evidence>
<organism evidence="1 2">
    <name type="scientific">Leptospira alstonii serovar Pingchang str. 80-412</name>
    <dbReference type="NCBI Taxonomy" id="1218564"/>
    <lineage>
        <taxon>Bacteria</taxon>
        <taxon>Pseudomonadati</taxon>
        <taxon>Spirochaetota</taxon>
        <taxon>Spirochaetia</taxon>
        <taxon>Leptospirales</taxon>
        <taxon>Leptospiraceae</taxon>
        <taxon>Leptospira</taxon>
    </lineage>
</organism>
<dbReference type="EMBL" id="AOHD02000006">
    <property type="protein sequence ID" value="EQA82164.1"/>
    <property type="molecule type" value="Genomic_DNA"/>
</dbReference>
<reference evidence="1" key="1">
    <citation type="submission" date="2013-05" db="EMBL/GenBank/DDBJ databases">
        <authorList>
            <person name="Harkins D.M."/>
            <person name="Durkin A.S."/>
            <person name="Brinkac L.M."/>
            <person name="Haft D.H."/>
            <person name="Selengut J.D."/>
            <person name="Sanka R."/>
            <person name="DePew J."/>
            <person name="Purushe J."/>
            <person name="Galloway R.L."/>
            <person name="Vinetz J.M."/>
            <person name="Sutton G.G."/>
            <person name="Nierman W.C."/>
            <person name="Fouts D.E."/>
        </authorList>
    </citation>
    <scope>NUCLEOTIDE SEQUENCE [LARGE SCALE GENOMIC DNA]</scope>
    <source>
        <strain evidence="1">80-412</strain>
    </source>
</reference>
<dbReference type="AlphaFoldDB" id="T0H9D5"/>